<keyword evidence="5 8" id="KW-0648">Protein biosynthesis</keyword>
<dbReference type="EC" id="6.3.5.7" evidence="8"/>
<dbReference type="GO" id="GO:0005524">
    <property type="term" value="F:ATP binding"/>
    <property type="evidence" value="ECO:0007669"/>
    <property type="project" value="UniProtKB-KW"/>
</dbReference>
<keyword evidence="10" id="KW-0808">Transferase</keyword>
<dbReference type="InterPro" id="IPR036928">
    <property type="entry name" value="AS_sf"/>
</dbReference>
<comment type="caution">
    <text evidence="10">The sequence shown here is derived from an EMBL/GenBank/DDBJ whole genome shotgun (WGS) entry which is preliminary data.</text>
</comment>
<dbReference type="GO" id="GO:0050567">
    <property type="term" value="F:glutaminyl-tRNA synthase (glutamine-hydrolyzing) activity"/>
    <property type="evidence" value="ECO:0007669"/>
    <property type="project" value="UniProtKB-UniRule"/>
</dbReference>
<evidence type="ECO:0000256" key="7">
    <source>
        <dbReference type="ARBA" id="ARBA00047407"/>
    </source>
</evidence>
<organism evidence="10 11">
    <name type="scientific">Micromonospora sicca</name>
    <dbReference type="NCBI Taxonomy" id="2202420"/>
    <lineage>
        <taxon>Bacteria</taxon>
        <taxon>Bacillati</taxon>
        <taxon>Actinomycetota</taxon>
        <taxon>Actinomycetes</taxon>
        <taxon>Micromonosporales</taxon>
        <taxon>Micromonosporaceae</taxon>
        <taxon>Micromonospora</taxon>
    </lineage>
</organism>
<accession>A0A317DP99</accession>
<feature type="active site" description="Charge relay system" evidence="8">
    <location>
        <position position="155"/>
    </location>
</feature>
<gene>
    <name evidence="8" type="primary">gatA</name>
    <name evidence="10" type="ORF">DKT69_05300</name>
</gene>
<evidence type="ECO:0000256" key="8">
    <source>
        <dbReference type="HAMAP-Rule" id="MF_00120"/>
    </source>
</evidence>
<keyword evidence="4 8" id="KW-0067">ATP-binding</keyword>
<dbReference type="NCBIfam" id="TIGR00132">
    <property type="entry name" value="gatA"/>
    <property type="match status" value="1"/>
</dbReference>
<dbReference type="PANTHER" id="PTHR11895">
    <property type="entry name" value="TRANSAMIDASE"/>
    <property type="match status" value="1"/>
</dbReference>
<evidence type="ECO:0000256" key="4">
    <source>
        <dbReference type="ARBA" id="ARBA00022840"/>
    </source>
</evidence>
<feature type="active site" description="Charge relay system" evidence="8">
    <location>
        <position position="80"/>
    </location>
</feature>
<dbReference type="RefSeq" id="WP_109800463.1">
    <property type="nucleotide sequence ID" value="NZ_QGKS01000116.1"/>
</dbReference>
<dbReference type="InterPro" id="IPR004412">
    <property type="entry name" value="GatA"/>
</dbReference>
<proteinExistence type="inferred from homology"/>
<sequence>MSELIKLTATEIAGLVAKGETSAVEVTQAHLDRIAAVDDRVHAFLHVDSEGALAAARRVDERRAGGEELGPLAGVPVAVKDVLTTKGVPTTVGSKILEGWRPPYDSTIVQRLRDAGTVMLGKTNMDEFAMGSSTEYSAYGPTHNPWDLDRIPGGSGGGSAAALAAYEAPLSIGSDTGGSIRQPGAVTGTVGAKPTYGGTSRYGLVAFSSSLDTPGPCARTVLDAALLHQVIGGHDPRDSTSIPQPVPDVVAAAKLGATGDLTGVKLGVVTEFTGEGAEPGVMAAFRESVDALAKLGAEIVEVSCPHFRYALPAYYLIAPSECSSNLARFDGVRFGLRVGDDGNRSLEEVMSLTREAGFGAEVKRRIMIGTYALSSGYYDAYYGQAQKVRTLITRDFTAAFEQVDALISPTTPFVAFPIGARTADPYQMYLADLFTIPTNLYGGPGISVPCGLSDGLPVGLQVMAPTMADDRMYRVAAALESVVGTFTPPAL</sequence>
<feature type="active site" description="Acyl-ester intermediate" evidence="8">
    <location>
        <position position="179"/>
    </location>
</feature>
<evidence type="ECO:0000256" key="2">
    <source>
        <dbReference type="ARBA" id="ARBA00022598"/>
    </source>
</evidence>
<evidence type="ECO:0000256" key="3">
    <source>
        <dbReference type="ARBA" id="ARBA00022741"/>
    </source>
</evidence>
<evidence type="ECO:0000313" key="11">
    <source>
        <dbReference type="Proteomes" id="UP000246050"/>
    </source>
</evidence>
<keyword evidence="3 8" id="KW-0547">Nucleotide-binding</keyword>
<dbReference type="GO" id="GO:0006412">
    <property type="term" value="P:translation"/>
    <property type="evidence" value="ECO:0007669"/>
    <property type="project" value="UniProtKB-UniRule"/>
</dbReference>
<feature type="domain" description="Amidase" evidence="9">
    <location>
        <begin position="25"/>
        <end position="471"/>
    </location>
</feature>
<evidence type="ECO:0000256" key="5">
    <source>
        <dbReference type="ARBA" id="ARBA00022917"/>
    </source>
</evidence>
<dbReference type="PANTHER" id="PTHR11895:SF151">
    <property type="entry name" value="GLUTAMYL-TRNA(GLN) AMIDOTRANSFERASE SUBUNIT A"/>
    <property type="match status" value="1"/>
</dbReference>
<dbReference type="Proteomes" id="UP000246050">
    <property type="component" value="Unassembled WGS sequence"/>
</dbReference>
<dbReference type="InterPro" id="IPR000120">
    <property type="entry name" value="Amidase"/>
</dbReference>
<dbReference type="EMBL" id="QGKS01000116">
    <property type="protein sequence ID" value="PWR16511.1"/>
    <property type="molecule type" value="Genomic_DNA"/>
</dbReference>
<dbReference type="SUPFAM" id="SSF75304">
    <property type="entry name" value="Amidase signature (AS) enzymes"/>
    <property type="match status" value="1"/>
</dbReference>
<evidence type="ECO:0000259" key="9">
    <source>
        <dbReference type="Pfam" id="PF01425"/>
    </source>
</evidence>
<comment type="subunit">
    <text evidence="8">Heterotrimer of A, B and C subunits.</text>
</comment>
<dbReference type="HAMAP" id="MF_00120">
    <property type="entry name" value="GatA"/>
    <property type="match status" value="1"/>
</dbReference>
<name>A0A317DP99_9ACTN</name>
<dbReference type="GO" id="GO:0016740">
    <property type="term" value="F:transferase activity"/>
    <property type="evidence" value="ECO:0007669"/>
    <property type="project" value="UniProtKB-KW"/>
</dbReference>
<dbReference type="Pfam" id="PF01425">
    <property type="entry name" value="Amidase"/>
    <property type="match status" value="1"/>
</dbReference>
<dbReference type="OrthoDB" id="9811471at2"/>
<comment type="catalytic activity">
    <reaction evidence="7 8">
        <text>L-glutamyl-tRNA(Gln) + L-glutamine + ATP + H2O = L-glutaminyl-tRNA(Gln) + L-glutamate + ADP + phosphate + H(+)</text>
        <dbReference type="Rhea" id="RHEA:17521"/>
        <dbReference type="Rhea" id="RHEA-COMP:9681"/>
        <dbReference type="Rhea" id="RHEA-COMP:9684"/>
        <dbReference type="ChEBI" id="CHEBI:15377"/>
        <dbReference type="ChEBI" id="CHEBI:15378"/>
        <dbReference type="ChEBI" id="CHEBI:29985"/>
        <dbReference type="ChEBI" id="CHEBI:30616"/>
        <dbReference type="ChEBI" id="CHEBI:43474"/>
        <dbReference type="ChEBI" id="CHEBI:58359"/>
        <dbReference type="ChEBI" id="CHEBI:78520"/>
        <dbReference type="ChEBI" id="CHEBI:78521"/>
        <dbReference type="ChEBI" id="CHEBI:456216"/>
        <dbReference type="EC" id="6.3.5.7"/>
    </reaction>
</comment>
<evidence type="ECO:0000256" key="6">
    <source>
        <dbReference type="ARBA" id="ARBA00025295"/>
    </source>
</evidence>
<dbReference type="GO" id="GO:0030956">
    <property type="term" value="C:glutamyl-tRNA(Gln) amidotransferase complex"/>
    <property type="evidence" value="ECO:0007669"/>
    <property type="project" value="InterPro"/>
</dbReference>
<reference evidence="10 11" key="1">
    <citation type="submission" date="2018-05" db="EMBL/GenBank/DDBJ databases">
        <title>Micromonosporas from Atacama Desert.</title>
        <authorList>
            <person name="Carro L."/>
            <person name="Golinska P."/>
            <person name="Klenk H.-P."/>
            <person name="Goodfellow M."/>
        </authorList>
    </citation>
    <scope>NUCLEOTIDE SEQUENCE [LARGE SCALE GENOMIC DNA]</scope>
    <source>
        <strain evidence="10 11">4G51</strain>
    </source>
</reference>
<evidence type="ECO:0000313" key="10">
    <source>
        <dbReference type="EMBL" id="PWR16511.1"/>
    </source>
</evidence>
<dbReference type="InterPro" id="IPR023631">
    <property type="entry name" value="Amidase_dom"/>
</dbReference>
<comment type="similarity">
    <text evidence="1 8">Belongs to the amidase family. GatA subfamily.</text>
</comment>
<evidence type="ECO:0000256" key="1">
    <source>
        <dbReference type="ARBA" id="ARBA00008069"/>
    </source>
</evidence>
<dbReference type="Gene3D" id="3.90.1300.10">
    <property type="entry name" value="Amidase signature (AS) domain"/>
    <property type="match status" value="1"/>
</dbReference>
<protein>
    <recommendedName>
        <fullName evidence="8">Glutamyl-tRNA(Gln) amidotransferase subunit A</fullName>
        <shortName evidence="8">Glu-ADT subunit A</shortName>
        <ecNumber evidence="8">6.3.5.7</ecNumber>
    </recommendedName>
</protein>
<dbReference type="AlphaFoldDB" id="A0A317DP99"/>
<keyword evidence="2 8" id="KW-0436">Ligase</keyword>
<dbReference type="PROSITE" id="PS00571">
    <property type="entry name" value="AMIDASES"/>
    <property type="match status" value="1"/>
</dbReference>
<dbReference type="InterPro" id="IPR020556">
    <property type="entry name" value="Amidase_CS"/>
</dbReference>
<comment type="function">
    <text evidence="6 8">Allows the formation of correctly charged Gln-tRNA(Gln) through the transamidation of misacylated Glu-tRNA(Gln) in organisms which lack glutaminyl-tRNA synthetase. The reaction takes place in the presence of glutamine and ATP through an activated gamma-phospho-Glu-tRNA(Gln).</text>
</comment>